<name>A0ABT9H0A2_9GAMM</name>
<keyword evidence="4" id="KW-1185">Reference proteome</keyword>
<dbReference type="InterPro" id="IPR021550">
    <property type="entry name" value="DUF2897"/>
</dbReference>
<evidence type="ECO:0000256" key="1">
    <source>
        <dbReference type="SAM" id="MobiDB-lite"/>
    </source>
</evidence>
<feature type="compositionally biased region" description="Basic and acidic residues" evidence="1">
    <location>
        <begin position="48"/>
        <end position="60"/>
    </location>
</feature>
<dbReference type="Proteomes" id="UP001231616">
    <property type="component" value="Unassembled WGS sequence"/>
</dbReference>
<sequence length="60" mass="6754">MNWTLFCALVICFGLIIGNLMLIKHMGKLKLPDELKNKVPATQQPEKPTGDTEEKSEPKD</sequence>
<reference evidence="3 4" key="1">
    <citation type="submission" date="2023-08" db="EMBL/GenBank/DDBJ databases">
        <authorList>
            <person name="Joshi A."/>
            <person name="Thite S."/>
        </authorList>
    </citation>
    <scope>NUCLEOTIDE SEQUENCE [LARGE SCALE GENOMIC DNA]</scope>
    <source>
        <strain evidence="3 4">AC40</strain>
    </source>
</reference>
<organism evidence="3 4">
    <name type="scientific">Alkalimonas collagenimarina</name>
    <dbReference type="NCBI Taxonomy" id="400390"/>
    <lineage>
        <taxon>Bacteria</taxon>
        <taxon>Pseudomonadati</taxon>
        <taxon>Pseudomonadota</taxon>
        <taxon>Gammaproteobacteria</taxon>
        <taxon>Alkalimonas</taxon>
    </lineage>
</organism>
<dbReference type="EMBL" id="JAUZVZ010000014">
    <property type="protein sequence ID" value="MDP4536732.1"/>
    <property type="molecule type" value="Genomic_DNA"/>
</dbReference>
<gene>
    <name evidence="3" type="ORF">Q3O60_11065</name>
</gene>
<keyword evidence="2" id="KW-1133">Transmembrane helix</keyword>
<feature type="region of interest" description="Disordered" evidence="1">
    <location>
        <begin position="37"/>
        <end position="60"/>
    </location>
</feature>
<feature type="transmembrane region" description="Helical" evidence="2">
    <location>
        <begin position="6"/>
        <end position="23"/>
    </location>
</feature>
<evidence type="ECO:0000313" key="4">
    <source>
        <dbReference type="Proteomes" id="UP001231616"/>
    </source>
</evidence>
<proteinExistence type="predicted"/>
<accession>A0ABT9H0A2</accession>
<evidence type="ECO:0000256" key="2">
    <source>
        <dbReference type="SAM" id="Phobius"/>
    </source>
</evidence>
<protein>
    <submittedName>
        <fullName evidence="3">DUF2897 family protein</fullName>
    </submittedName>
</protein>
<keyword evidence="2" id="KW-0812">Transmembrane</keyword>
<comment type="caution">
    <text evidence="3">The sequence shown here is derived from an EMBL/GenBank/DDBJ whole genome shotgun (WGS) entry which is preliminary data.</text>
</comment>
<dbReference type="Pfam" id="PF11446">
    <property type="entry name" value="DUF2897"/>
    <property type="match status" value="1"/>
</dbReference>
<dbReference type="RefSeq" id="WP_305893996.1">
    <property type="nucleotide sequence ID" value="NZ_JAUZVZ010000014.1"/>
</dbReference>
<evidence type="ECO:0000313" key="3">
    <source>
        <dbReference type="EMBL" id="MDP4536732.1"/>
    </source>
</evidence>
<keyword evidence="2" id="KW-0472">Membrane</keyword>